<dbReference type="PANTHER" id="PTHR34300">
    <property type="entry name" value="QUEUOSINE PRECURSOR TRANSPORTER-RELATED"/>
    <property type="match status" value="1"/>
</dbReference>
<sequence>MTGHPGTARPLDAAAFAPPSLLRFAGAALAMACVVLASNILVQYPINDWLTWGALSYPVAFLVSDLINRSHGPVPARRVAWVGFAVAVAASLALAPARIAIASGTAFIVSQCLDISIFHRLRQGTWWRAPLLATVLAAALDTAVFWGIAFAGSGDPWITWALGDLGVKLSVGVLLLLPFRLLTWRSAAQAARPQR</sequence>
<comment type="similarity">
    <text evidence="1">Belongs to the vitamin uptake transporter (VUT/ECF) (TC 2.A.88) family. Q precursor transporter subfamily.</text>
</comment>
<comment type="function">
    <text evidence="1">Involved in the import of queuosine (Q) precursors, required for Q precursor salvage.</text>
</comment>
<dbReference type="Pfam" id="PF02592">
    <property type="entry name" value="Vut_1"/>
    <property type="match status" value="2"/>
</dbReference>
<dbReference type="EMBL" id="FONX01000008">
    <property type="protein sequence ID" value="SFE95217.1"/>
    <property type="molecule type" value="Genomic_DNA"/>
</dbReference>
<dbReference type="AlphaFoldDB" id="A0A1I2ERH4"/>
<keyword evidence="1" id="KW-0812">Transmembrane</keyword>
<comment type="subcellular location">
    <subcellularLocation>
        <location evidence="1">Cell inner membrane</location>
        <topology evidence="1">Multi-pass membrane protein</topology>
    </subcellularLocation>
</comment>
<keyword evidence="1" id="KW-0813">Transport</keyword>
<feature type="transmembrane region" description="Helical" evidence="1">
    <location>
        <begin position="21"/>
        <end position="43"/>
    </location>
</feature>
<keyword evidence="1" id="KW-0472">Membrane</keyword>
<accession>A0A1I2ERH4</accession>
<dbReference type="STRING" id="1177982.SAMN04489711_10849"/>
<protein>
    <recommendedName>
        <fullName evidence="1">Probable queuosine precursor transporter</fullName>
        <shortName evidence="1">Q precursor transporter</shortName>
    </recommendedName>
</protein>
<proteinExistence type="inferred from homology"/>
<dbReference type="InterPro" id="IPR003744">
    <property type="entry name" value="YhhQ"/>
</dbReference>
<dbReference type="GO" id="GO:0005886">
    <property type="term" value="C:plasma membrane"/>
    <property type="evidence" value="ECO:0007669"/>
    <property type="project" value="UniProtKB-SubCell"/>
</dbReference>
<feature type="transmembrane region" description="Helical" evidence="1">
    <location>
        <begin position="131"/>
        <end position="151"/>
    </location>
</feature>
<organism evidence="2 3">
    <name type="scientific">Paracidovorax wautersii</name>
    <dbReference type="NCBI Taxonomy" id="1177982"/>
    <lineage>
        <taxon>Bacteria</taxon>
        <taxon>Pseudomonadati</taxon>
        <taxon>Pseudomonadota</taxon>
        <taxon>Betaproteobacteria</taxon>
        <taxon>Burkholderiales</taxon>
        <taxon>Comamonadaceae</taxon>
        <taxon>Paracidovorax</taxon>
    </lineage>
</organism>
<dbReference type="GO" id="GO:0022857">
    <property type="term" value="F:transmembrane transporter activity"/>
    <property type="evidence" value="ECO:0007669"/>
    <property type="project" value="UniProtKB-UniRule"/>
</dbReference>
<evidence type="ECO:0000313" key="3">
    <source>
        <dbReference type="Proteomes" id="UP000199119"/>
    </source>
</evidence>
<evidence type="ECO:0000313" key="2">
    <source>
        <dbReference type="EMBL" id="SFE95217.1"/>
    </source>
</evidence>
<dbReference type="PANTHER" id="PTHR34300:SF1">
    <property type="entry name" value="QUEUOSINE PRECURSOR TRANSPORTER"/>
    <property type="match status" value="1"/>
</dbReference>
<evidence type="ECO:0000256" key="1">
    <source>
        <dbReference type="HAMAP-Rule" id="MF_02088"/>
    </source>
</evidence>
<keyword evidence="1" id="KW-1133">Transmembrane helix</keyword>
<feature type="transmembrane region" description="Helical" evidence="1">
    <location>
        <begin position="157"/>
        <end position="177"/>
    </location>
</feature>
<feature type="transmembrane region" description="Helical" evidence="1">
    <location>
        <begin position="79"/>
        <end position="95"/>
    </location>
</feature>
<dbReference type="Proteomes" id="UP000199119">
    <property type="component" value="Unassembled WGS sequence"/>
</dbReference>
<dbReference type="HAMAP" id="MF_02088">
    <property type="entry name" value="Q_prec_transport"/>
    <property type="match status" value="1"/>
</dbReference>
<gene>
    <name evidence="2" type="ORF">SAMN04489711_10849</name>
</gene>
<feature type="transmembrane region" description="Helical" evidence="1">
    <location>
        <begin position="49"/>
        <end position="67"/>
    </location>
</feature>
<name>A0A1I2ERH4_9BURK</name>
<keyword evidence="3" id="KW-1185">Reference proteome</keyword>
<keyword evidence="1" id="KW-1003">Cell membrane</keyword>
<reference evidence="3" key="1">
    <citation type="submission" date="2016-10" db="EMBL/GenBank/DDBJ databases">
        <authorList>
            <person name="Varghese N."/>
            <person name="Submissions S."/>
        </authorList>
    </citation>
    <scope>NUCLEOTIDE SEQUENCE [LARGE SCALE GENOMIC DNA]</scope>
    <source>
        <strain evidence="3">DSM 27981</strain>
    </source>
</reference>
<keyword evidence="1" id="KW-0997">Cell inner membrane</keyword>